<sequence length="120" mass="14407">MAQNLLDTFVVQFPEHYGANASTHNVHMLLHLPHYVKLYGNFPSISAFRFENFKQQIKANNCRQEWNRGNDGKVQGKNKYVRLWFAYRTCRFDNNVDISEKRLYYIYIYIYIQQFPTKTA</sequence>
<evidence type="ECO:0000313" key="3">
    <source>
        <dbReference type="Proteomes" id="UP000002320"/>
    </source>
</evidence>
<reference evidence="1" key="1">
    <citation type="submission" date="2007-03" db="EMBL/GenBank/DDBJ databases">
        <title>Annotation of Culex pipiens quinquefasciatus.</title>
        <authorList>
            <consortium name="The Broad Institute Genome Sequencing Platform"/>
            <person name="Atkinson P.W."/>
            <person name="Hemingway J."/>
            <person name="Christensen B.M."/>
            <person name="Higgs S."/>
            <person name="Kodira C."/>
            <person name="Hannick L."/>
            <person name="Megy K."/>
            <person name="O'Leary S."/>
            <person name="Pearson M."/>
            <person name="Haas B.J."/>
            <person name="Mauceli E."/>
            <person name="Wortman J.R."/>
            <person name="Lee N.H."/>
            <person name="Guigo R."/>
            <person name="Stanke M."/>
            <person name="Alvarado L."/>
            <person name="Amedeo P."/>
            <person name="Antoine C.H."/>
            <person name="Arensburger P."/>
            <person name="Bidwell S.L."/>
            <person name="Crawford M."/>
            <person name="Camaro F."/>
            <person name="Devon K."/>
            <person name="Engels R."/>
            <person name="Hammond M."/>
            <person name="Howarth C."/>
            <person name="Koehrsen M."/>
            <person name="Lawson D."/>
            <person name="Montgomery P."/>
            <person name="Nene V."/>
            <person name="Nusbaum C."/>
            <person name="Puiu D."/>
            <person name="Romero-Severson J."/>
            <person name="Severson D.W."/>
            <person name="Shumway M."/>
            <person name="Sisk P."/>
            <person name="Stolte C."/>
            <person name="Zeng Q."/>
            <person name="Eisenstadt E."/>
            <person name="Fraser-Liggett C."/>
            <person name="Strausberg R."/>
            <person name="Galagan J."/>
            <person name="Birren B."/>
            <person name="Collins F.H."/>
        </authorList>
    </citation>
    <scope>NUCLEOTIDE SEQUENCE [LARGE SCALE GENOMIC DNA]</scope>
    <source>
        <strain evidence="1">JHB</strain>
    </source>
</reference>
<evidence type="ECO:0008006" key="4">
    <source>
        <dbReference type="Google" id="ProtNLM"/>
    </source>
</evidence>
<evidence type="ECO:0000313" key="1">
    <source>
        <dbReference type="EMBL" id="EDS41877.1"/>
    </source>
</evidence>
<dbReference type="EMBL" id="DS232447">
    <property type="protein sequence ID" value="EDS41877.1"/>
    <property type="molecule type" value="Genomic_DNA"/>
</dbReference>
<dbReference type="Proteomes" id="UP000002320">
    <property type="component" value="Unassembled WGS sequence"/>
</dbReference>
<organism>
    <name type="scientific">Culex quinquefasciatus</name>
    <name type="common">Southern house mosquito</name>
    <name type="synonym">Culex pungens</name>
    <dbReference type="NCBI Taxonomy" id="7176"/>
    <lineage>
        <taxon>Eukaryota</taxon>
        <taxon>Metazoa</taxon>
        <taxon>Ecdysozoa</taxon>
        <taxon>Arthropoda</taxon>
        <taxon>Hexapoda</taxon>
        <taxon>Insecta</taxon>
        <taxon>Pterygota</taxon>
        <taxon>Neoptera</taxon>
        <taxon>Endopterygota</taxon>
        <taxon>Diptera</taxon>
        <taxon>Nematocera</taxon>
        <taxon>Culicoidea</taxon>
        <taxon>Culicidae</taxon>
        <taxon>Culicinae</taxon>
        <taxon>Culicini</taxon>
        <taxon>Culex</taxon>
        <taxon>Culex</taxon>
    </lineage>
</organism>
<keyword evidence="3" id="KW-1185">Reference proteome</keyword>
<evidence type="ECO:0000313" key="2">
    <source>
        <dbReference type="EnsemblMetazoa" id="CPIJ015581-PA"/>
    </source>
</evidence>
<reference evidence="2" key="2">
    <citation type="submission" date="2020-05" db="UniProtKB">
        <authorList>
            <consortium name="EnsemblMetazoa"/>
        </authorList>
    </citation>
    <scope>IDENTIFICATION</scope>
    <source>
        <strain evidence="2">JHB</strain>
    </source>
</reference>
<dbReference type="AlphaFoldDB" id="B0X7C7"/>
<dbReference type="VEuPathDB" id="VectorBase:CPIJ015581"/>
<dbReference type="HOGENOM" id="CLU_2051913_0_0_1"/>
<gene>
    <name evidence="2" type="primary">6048664</name>
    <name evidence="1" type="ORF">CpipJ_CPIJ015581</name>
</gene>
<dbReference type="KEGG" id="cqu:CpipJ_CPIJ015581"/>
<name>B0X7C7_CULQU</name>
<accession>B0X7C7</accession>
<dbReference type="EnsemblMetazoa" id="CPIJ015581-RA">
    <property type="protein sequence ID" value="CPIJ015581-PA"/>
    <property type="gene ID" value="CPIJ015581"/>
</dbReference>
<proteinExistence type="predicted"/>
<dbReference type="InParanoid" id="B0X7C7"/>
<protein>
    <recommendedName>
        <fullName evidence="4">DUF4218 domain-containing protein</fullName>
    </recommendedName>
</protein>